<gene>
    <name evidence="2" type="ORF">SAMN05444714_0948</name>
</gene>
<organism evidence="2 3">
    <name type="scientific">Yoonia litorea</name>
    <dbReference type="NCBI Taxonomy" id="1123755"/>
    <lineage>
        <taxon>Bacteria</taxon>
        <taxon>Pseudomonadati</taxon>
        <taxon>Pseudomonadota</taxon>
        <taxon>Alphaproteobacteria</taxon>
        <taxon>Rhodobacterales</taxon>
        <taxon>Paracoccaceae</taxon>
        <taxon>Yoonia</taxon>
    </lineage>
</organism>
<evidence type="ECO:0000259" key="1">
    <source>
        <dbReference type="Pfam" id="PF19834"/>
    </source>
</evidence>
<dbReference type="InterPro" id="IPR045632">
    <property type="entry name" value="DUF6314"/>
</dbReference>
<dbReference type="STRING" id="1123755.SAMN05444714_0948"/>
<dbReference type="RefSeq" id="WP_090204570.1">
    <property type="nucleotide sequence ID" value="NZ_FOZM01000001.1"/>
</dbReference>
<dbReference type="OrthoDB" id="7351979at2"/>
<dbReference type="EMBL" id="FOZM01000001">
    <property type="protein sequence ID" value="SFS07610.1"/>
    <property type="molecule type" value="Genomic_DNA"/>
</dbReference>
<dbReference type="Proteomes" id="UP000198926">
    <property type="component" value="Unassembled WGS sequence"/>
</dbReference>
<proteinExistence type="predicted"/>
<keyword evidence="3" id="KW-1185">Reference proteome</keyword>
<dbReference type="AlphaFoldDB" id="A0A1I6LW36"/>
<protein>
    <recommendedName>
        <fullName evidence="1">DUF6314 domain-containing protein</fullName>
    </recommendedName>
</protein>
<evidence type="ECO:0000313" key="3">
    <source>
        <dbReference type="Proteomes" id="UP000198926"/>
    </source>
</evidence>
<sequence length="138" mass="15754">MMLTAEDFLGDWQISREISDFRLKQTGTLEGRARFVQENGCVHYAEAGTLRFAGGAPLTAERRYLWTFTDGEVLVAYDDGAPFHSFAIAETVQATPHLCGEDMYHGTYLFGSFPDWEVLWSVKGPRKDYRSVTRYRRA</sequence>
<dbReference type="Pfam" id="PF19834">
    <property type="entry name" value="DUF6314"/>
    <property type="match status" value="1"/>
</dbReference>
<reference evidence="2 3" key="1">
    <citation type="submission" date="2016-10" db="EMBL/GenBank/DDBJ databases">
        <authorList>
            <person name="de Groot N.N."/>
        </authorList>
    </citation>
    <scope>NUCLEOTIDE SEQUENCE [LARGE SCALE GENOMIC DNA]</scope>
    <source>
        <strain evidence="2 3">DSM 29433</strain>
    </source>
</reference>
<evidence type="ECO:0000313" key="2">
    <source>
        <dbReference type="EMBL" id="SFS07610.1"/>
    </source>
</evidence>
<accession>A0A1I6LW36</accession>
<feature type="domain" description="DUF6314" evidence="1">
    <location>
        <begin position="8"/>
        <end position="137"/>
    </location>
</feature>
<name>A0A1I6LW36_9RHOB</name>